<keyword evidence="2" id="KW-1185">Reference proteome</keyword>
<dbReference type="AlphaFoldDB" id="A0A177C041"/>
<dbReference type="Proteomes" id="UP000077069">
    <property type="component" value="Unassembled WGS sequence"/>
</dbReference>
<gene>
    <name evidence="1" type="ORF">CC84DRAFT_245659</name>
</gene>
<name>A0A177C041_9PLEO</name>
<reference evidence="1 2" key="1">
    <citation type="submission" date="2016-05" db="EMBL/GenBank/DDBJ databases">
        <title>Comparative analysis of secretome profiles of manganese(II)-oxidizing ascomycete fungi.</title>
        <authorList>
            <consortium name="DOE Joint Genome Institute"/>
            <person name="Zeiner C.A."/>
            <person name="Purvine S.O."/>
            <person name="Zink E.M."/>
            <person name="Wu S."/>
            <person name="Pasa-Tolic L."/>
            <person name="Chaput D.L."/>
            <person name="Haridas S."/>
            <person name="Grigoriev I.V."/>
            <person name="Santelli C.M."/>
            <person name="Hansel C.M."/>
        </authorList>
    </citation>
    <scope>NUCLEOTIDE SEQUENCE [LARGE SCALE GENOMIC DNA]</scope>
    <source>
        <strain evidence="1 2">AP3s5-JAC2a</strain>
    </source>
</reference>
<proteinExistence type="predicted"/>
<dbReference type="EMBL" id="KV441558">
    <property type="protein sequence ID" value="OAG00776.1"/>
    <property type="molecule type" value="Genomic_DNA"/>
</dbReference>
<sequence length="157" mass="17051">MCSAAGCHLHQQPDAPCNASNLEPIQTVGPSSGTNSTAVLISETTSDTRLVLRWRWYQLFRSKSISNFPLAFSDKAGFSRVNGASQWKLQTTQEKSNRRCEGAASWAAIVSSSQRGLDIYVNASTGSCIESFGWFCRSQSLVESTGGPHSELGQSRK</sequence>
<protein>
    <submittedName>
        <fullName evidence="1">Uncharacterized protein</fullName>
    </submittedName>
</protein>
<dbReference type="GeneID" id="28769140"/>
<evidence type="ECO:0000313" key="1">
    <source>
        <dbReference type="EMBL" id="OAG00776.1"/>
    </source>
</evidence>
<organism evidence="1 2">
    <name type="scientific">Paraphaeosphaeria sporulosa</name>
    <dbReference type="NCBI Taxonomy" id="1460663"/>
    <lineage>
        <taxon>Eukaryota</taxon>
        <taxon>Fungi</taxon>
        <taxon>Dikarya</taxon>
        <taxon>Ascomycota</taxon>
        <taxon>Pezizomycotina</taxon>
        <taxon>Dothideomycetes</taxon>
        <taxon>Pleosporomycetidae</taxon>
        <taxon>Pleosporales</taxon>
        <taxon>Massarineae</taxon>
        <taxon>Didymosphaeriaceae</taxon>
        <taxon>Paraphaeosphaeria</taxon>
    </lineage>
</organism>
<evidence type="ECO:0000313" key="2">
    <source>
        <dbReference type="Proteomes" id="UP000077069"/>
    </source>
</evidence>
<dbReference type="InParanoid" id="A0A177C041"/>
<accession>A0A177C041</accession>
<dbReference type="RefSeq" id="XP_018031141.1">
    <property type="nucleotide sequence ID" value="XM_018185654.1"/>
</dbReference>